<feature type="transmembrane region" description="Helical" evidence="2">
    <location>
        <begin position="472"/>
        <end position="496"/>
    </location>
</feature>
<gene>
    <name evidence="3" type="ORF">TeGR_g195</name>
</gene>
<feature type="non-terminal residue" evidence="3">
    <location>
        <position position="1"/>
    </location>
</feature>
<evidence type="ECO:0000256" key="2">
    <source>
        <dbReference type="SAM" id="Phobius"/>
    </source>
</evidence>
<keyword evidence="4" id="KW-1185">Reference proteome</keyword>
<keyword evidence="2" id="KW-0812">Transmembrane</keyword>
<protein>
    <submittedName>
        <fullName evidence="3">Uncharacterized protein</fullName>
    </submittedName>
</protein>
<reference evidence="3 4" key="1">
    <citation type="journal article" date="2023" name="Commun. Biol.">
        <title>Genome analysis of Parmales, the sister group of diatoms, reveals the evolutionary specialization of diatoms from phago-mixotrophs to photoautotrophs.</title>
        <authorList>
            <person name="Ban H."/>
            <person name="Sato S."/>
            <person name="Yoshikawa S."/>
            <person name="Yamada K."/>
            <person name="Nakamura Y."/>
            <person name="Ichinomiya M."/>
            <person name="Sato N."/>
            <person name="Blanc-Mathieu R."/>
            <person name="Endo H."/>
            <person name="Kuwata A."/>
            <person name="Ogata H."/>
        </authorList>
    </citation>
    <scope>NUCLEOTIDE SEQUENCE [LARGE SCALE GENOMIC DNA]</scope>
</reference>
<proteinExistence type="predicted"/>
<keyword evidence="2" id="KW-1133">Transmembrane helix</keyword>
<sequence>HDVIDLVLNCVALEFVTGMDESFVDSAWWDPDLRYIRAGAIELVLRKHIKQSVLKNADLVCQQFDINPDPDKFEDIIKQPLLNGRHKRINDSAFQSFLKTGFQNKEIAFHDQYDETLCFHEQDRLMLRAYNQLRMRDEADVSVDALDEFQKKRVSFGKIETWFESIFPDRRTGPSWVSKIKMEGFFFKFEHFRTWRFWNKLLHHKRSRPNYIDTIDFVGDAAITEELLYYNRASESRLSTGSRRSTTTNGRVSPQLESVEELLEKKQKGYKKVYERWSQAFPEHSEMLNIKALNNEADVIEEYPSLEEMKQELQYDLAYERGVWLAVEITKKAGVMKPHSPSTYRAVRDKSQRKLTSMATSVGDVGMGEEDKEEPVVRTNLKEERESSLLESELGSLETRYTRTANGSGEPVRIDDIYQYDSFSSKSPQQNFLVEVFETFALRNMYESLCVVWSNKIYHRIPLVIADWVLRLLVWIVTLIVFPLVVFGVIIGLPVYCRAEGTADDSGLPYGW</sequence>
<evidence type="ECO:0000313" key="4">
    <source>
        <dbReference type="Proteomes" id="UP001165060"/>
    </source>
</evidence>
<dbReference type="EMBL" id="BRYB01003664">
    <property type="protein sequence ID" value="GMI18968.1"/>
    <property type="molecule type" value="Genomic_DNA"/>
</dbReference>
<evidence type="ECO:0000256" key="1">
    <source>
        <dbReference type="SAM" id="MobiDB-lite"/>
    </source>
</evidence>
<comment type="caution">
    <text evidence="3">The sequence shown here is derived from an EMBL/GenBank/DDBJ whole genome shotgun (WGS) entry which is preliminary data.</text>
</comment>
<name>A0ABQ6M3M5_9STRA</name>
<organism evidence="3 4">
    <name type="scientific">Tetraparma gracilis</name>
    <dbReference type="NCBI Taxonomy" id="2962635"/>
    <lineage>
        <taxon>Eukaryota</taxon>
        <taxon>Sar</taxon>
        <taxon>Stramenopiles</taxon>
        <taxon>Ochrophyta</taxon>
        <taxon>Bolidophyceae</taxon>
        <taxon>Parmales</taxon>
        <taxon>Triparmaceae</taxon>
        <taxon>Tetraparma</taxon>
    </lineage>
</organism>
<accession>A0ABQ6M3M5</accession>
<dbReference type="Proteomes" id="UP001165060">
    <property type="component" value="Unassembled WGS sequence"/>
</dbReference>
<feature type="compositionally biased region" description="Basic and acidic residues" evidence="1">
    <location>
        <begin position="374"/>
        <end position="386"/>
    </location>
</feature>
<keyword evidence="2" id="KW-0472">Membrane</keyword>
<evidence type="ECO:0000313" key="3">
    <source>
        <dbReference type="EMBL" id="GMI18968.1"/>
    </source>
</evidence>
<feature type="region of interest" description="Disordered" evidence="1">
    <location>
        <begin position="365"/>
        <end position="386"/>
    </location>
</feature>